<comment type="caution">
    <text evidence="3">The sequence shown here is derived from an EMBL/GenBank/DDBJ whole genome shotgun (WGS) entry which is preliminary data.</text>
</comment>
<dbReference type="Gene3D" id="3.30.70.270">
    <property type="match status" value="2"/>
</dbReference>
<dbReference type="SUPFAM" id="SSF56672">
    <property type="entry name" value="DNA/RNA polymerases"/>
    <property type="match status" value="1"/>
</dbReference>
<dbReference type="InterPro" id="IPR043128">
    <property type="entry name" value="Rev_trsase/Diguanyl_cyclase"/>
</dbReference>
<dbReference type="PANTHER" id="PTHR33064:SF37">
    <property type="entry name" value="RIBONUCLEASE H"/>
    <property type="match status" value="1"/>
</dbReference>
<dbReference type="InterPro" id="IPR051320">
    <property type="entry name" value="Viral_Replic_Matur_Polypro"/>
</dbReference>
<dbReference type="FunFam" id="3.30.70.270:FF:000063">
    <property type="entry name" value="Zinc knuckle domaincontaining protein"/>
    <property type="match status" value="1"/>
</dbReference>
<evidence type="ECO:0000259" key="2">
    <source>
        <dbReference type="Pfam" id="PF00078"/>
    </source>
</evidence>
<name>A0A2I0K0E0_PUNGR</name>
<dbReference type="Proteomes" id="UP000233551">
    <property type="component" value="Unassembled WGS sequence"/>
</dbReference>
<feature type="region of interest" description="Disordered" evidence="1">
    <location>
        <begin position="236"/>
        <end position="273"/>
    </location>
</feature>
<dbReference type="PANTHER" id="PTHR33064">
    <property type="entry name" value="POL PROTEIN"/>
    <property type="match status" value="1"/>
</dbReference>
<dbReference type="InterPro" id="IPR043502">
    <property type="entry name" value="DNA/RNA_pol_sf"/>
</dbReference>
<dbReference type="STRING" id="22663.A0A2I0K0E0"/>
<dbReference type="Gene3D" id="3.30.420.10">
    <property type="entry name" value="Ribonuclease H-like superfamily/Ribonuclease H"/>
    <property type="match status" value="1"/>
</dbReference>
<dbReference type="Pfam" id="PF00078">
    <property type="entry name" value="RVT_1"/>
    <property type="match status" value="1"/>
</dbReference>
<accession>A0A2I0K0E0</accession>
<feature type="region of interest" description="Disordered" evidence="1">
    <location>
        <begin position="368"/>
        <end position="396"/>
    </location>
</feature>
<protein>
    <recommendedName>
        <fullName evidence="2">Reverse transcriptase domain-containing protein</fullName>
    </recommendedName>
</protein>
<feature type="region of interest" description="Disordered" evidence="1">
    <location>
        <begin position="207"/>
        <end position="226"/>
    </location>
</feature>
<evidence type="ECO:0000313" key="4">
    <source>
        <dbReference type="Proteomes" id="UP000233551"/>
    </source>
</evidence>
<dbReference type="EMBL" id="PGOL01000990">
    <property type="protein sequence ID" value="PKI62002.1"/>
    <property type="molecule type" value="Genomic_DNA"/>
</dbReference>
<feature type="compositionally biased region" description="Low complexity" evidence="1">
    <location>
        <begin position="257"/>
        <end position="268"/>
    </location>
</feature>
<dbReference type="AlphaFoldDB" id="A0A2I0K0E0"/>
<evidence type="ECO:0000313" key="3">
    <source>
        <dbReference type="EMBL" id="PKI62002.1"/>
    </source>
</evidence>
<feature type="domain" description="Reverse transcriptase" evidence="2">
    <location>
        <begin position="671"/>
        <end position="761"/>
    </location>
</feature>
<reference evidence="3 4" key="1">
    <citation type="submission" date="2017-11" db="EMBL/GenBank/DDBJ databases">
        <title>De-novo sequencing of pomegranate (Punica granatum L.) genome.</title>
        <authorList>
            <person name="Akparov Z."/>
            <person name="Amiraslanov A."/>
            <person name="Hajiyeva S."/>
            <person name="Abbasov M."/>
            <person name="Kaur K."/>
            <person name="Hamwieh A."/>
            <person name="Solovyev V."/>
            <person name="Salamov A."/>
            <person name="Braich B."/>
            <person name="Kosarev P."/>
            <person name="Mahmoud A."/>
            <person name="Hajiyev E."/>
            <person name="Babayeva S."/>
            <person name="Izzatullayeva V."/>
            <person name="Mammadov A."/>
            <person name="Mammadov A."/>
            <person name="Sharifova S."/>
            <person name="Ojaghi J."/>
            <person name="Eynullazada K."/>
            <person name="Bayramov B."/>
            <person name="Abdulazimova A."/>
            <person name="Shahmuradov I."/>
        </authorList>
    </citation>
    <scope>NUCLEOTIDE SEQUENCE [LARGE SCALE GENOMIC DNA]</scope>
    <source>
        <strain evidence="4">cv. AG2017</strain>
        <tissue evidence="3">Leaf</tissue>
    </source>
</reference>
<keyword evidence="4" id="KW-1185">Reference proteome</keyword>
<sequence>MNDGCARLIGPRTVTTSSRGRVRVVRNPLNVMARLAEVVGRNGTWLARCARLGRSRDPNVLAAGTGCWRPQIENLSPEMDLGDLECLNDENLNEPNIAMCRMNCSLNALRRSGIVVISVFRGRSPKARRETFMTTETSLGKPNRVPEVSRASIGNPVWEAGGPKWGADTVNAAQQAPQQYSMNYTAAPLVAPSYAPQAPQYRPQTHTQPIYYSAPPPPPLPTVSSPVVHHYAPALSQTPQYQPPVPKTSQPTQRALPPQGQQSGAAQPRPRKRYPALPVPLSHIYRQILDKVNPLPDHGPAQGPSINMIIVCTSSEGEGEQGWPSPVVIEYVPIEVAVGVPWIYEGGVGNLEQQFGVMGITRSGRLYENPATTDKGKAPATGEETRPGTLPTSSKRVTEEEAEAFMKLPSEGCTHFRALHIICKCNNHIVGRVMIDNGSTLNVCPVTTLKQMNVDLNRIRPSKTAVRAFDGSRREVNGEIDLLINIGPCSFSVTFQVLDIPNAFSLLLGRPWIHSADAIPSSLHQRVKFIVKEKIITVKGEENYAIYKETAVPYISVGDDENPPFHSFETISVIRDYGEVGPSRADRMIGKEDEELNNWTSVLRYLAVIADVLHSNPNLRRVDSNPSEECLGEPGPIYFGEGLDEDSLVLEIEESLRRLEDRQLTSLEPTEEINGTFCYHVMPFGLKNAGATYQRAMVTLFHDTMHKEVKVYVDDMIAKSKEGEDHLVNLKRLSDRLKEYKLRLNQAKCTFGARLGKLLGLLVSERGIEVDPDKVKAIKELSPPSSVGEVRGFLGRLNYIARFITNLTNKCQPLFRLLRKNVAIKWDEECQMAFDTIKAYLVQPPVLVPPTPGRPLVLYLTGQAIADHLAEFPIEDHTPINPDFPDEGILQVDYEGEKSGWKMYFDGTVNSTGSGIGVVLISPDGHYYPVAAKIDFPCTNNVAEYE</sequence>
<dbReference type="InterPro" id="IPR000477">
    <property type="entry name" value="RT_dom"/>
</dbReference>
<proteinExistence type="predicted"/>
<dbReference type="InterPro" id="IPR036397">
    <property type="entry name" value="RNaseH_sf"/>
</dbReference>
<dbReference type="Gene3D" id="2.40.70.10">
    <property type="entry name" value="Acid Proteases"/>
    <property type="match status" value="1"/>
</dbReference>
<dbReference type="CDD" id="cd01647">
    <property type="entry name" value="RT_LTR"/>
    <property type="match status" value="1"/>
</dbReference>
<dbReference type="InterPro" id="IPR021109">
    <property type="entry name" value="Peptidase_aspartic_dom_sf"/>
</dbReference>
<evidence type="ECO:0000256" key="1">
    <source>
        <dbReference type="SAM" id="MobiDB-lite"/>
    </source>
</evidence>
<dbReference type="GO" id="GO:0003676">
    <property type="term" value="F:nucleic acid binding"/>
    <property type="evidence" value="ECO:0007669"/>
    <property type="project" value="InterPro"/>
</dbReference>
<feature type="non-terminal residue" evidence="3">
    <location>
        <position position="946"/>
    </location>
</feature>
<gene>
    <name evidence="3" type="ORF">CRG98_017588</name>
</gene>
<organism evidence="3 4">
    <name type="scientific">Punica granatum</name>
    <name type="common">Pomegranate</name>
    <dbReference type="NCBI Taxonomy" id="22663"/>
    <lineage>
        <taxon>Eukaryota</taxon>
        <taxon>Viridiplantae</taxon>
        <taxon>Streptophyta</taxon>
        <taxon>Embryophyta</taxon>
        <taxon>Tracheophyta</taxon>
        <taxon>Spermatophyta</taxon>
        <taxon>Magnoliopsida</taxon>
        <taxon>eudicotyledons</taxon>
        <taxon>Gunneridae</taxon>
        <taxon>Pentapetalae</taxon>
        <taxon>rosids</taxon>
        <taxon>malvids</taxon>
        <taxon>Myrtales</taxon>
        <taxon>Lythraceae</taxon>
        <taxon>Punica</taxon>
    </lineage>
</organism>
<dbReference type="CDD" id="cd00303">
    <property type="entry name" value="retropepsin_like"/>
    <property type="match status" value="1"/>
</dbReference>